<keyword evidence="2" id="KW-0547">Nucleotide-binding</keyword>
<evidence type="ECO:0000256" key="2">
    <source>
        <dbReference type="ARBA" id="ARBA00022741"/>
    </source>
</evidence>
<dbReference type="EMBL" id="BMMK01000017">
    <property type="protein sequence ID" value="GGM63286.1"/>
    <property type="molecule type" value="Genomic_DNA"/>
</dbReference>
<evidence type="ECO:0000256" key="4">
    <source>
        <dbReference type="ARBA" id="ARBA00023016"/>
    </source>
</evidence>
<dbReference type="Gene3D" id="3.90.640.10">
    <property type="entry name" value="Actin, Chain A, domain 4"/>
    <property type="match status" value="1"/>
</dbReference>
<protein>
    <submittedName>
        <fullName evidence="7">Uncharacterized protein</fullName>
    </submittedName>
</protein>
<evidence type="ECO:0000256" key="5">
    <source>
        <dbReference type="ARBA" id="ARBA00023186"/>
    </source>
</evidence>
<dbReference type="AlphaFoldDB" id="A0A8J3CGN6"/>
<dbReference type="Proteomes" id="UP000637578">
    <property type="component" value="Unassembled WGS sequence"/>
</dbReference>
<evidence type="ECO:0000256" key="6">
    <source>
        <dbReference type="SAM" id="MobiDB-lite"/>
    </source>
</evidence>
<feature type="region of interest" description="Disordered" evidence="6">
    <location>
        <begin position="391"/>
        <end position="436"/>
    </location>
</feature>
<comment type="similarity">
    <text evidence="1">Belongs to the heat shock protein 70 family.</text>
</comment>
<feature type="compositionally biased region" description="Low complexity" evidence="6">
    <location>
        <begin position="481"/>
        <end position="498"/>
    </location>
</feature>
<accession>A0A8J3CGN6</accession>
<dbReference type="GO" id="GO:0005524">
    <property type="term" value="F:ATP binding"/>
    <property type="evidence" value="ECO:0007669"/>
    <property type="project" value="UniProtKB-KW"/>
</dbReference>
<evidence type="ECO:0000256" key="1">
    <source>
        <dbReference type="ARBA" id="ARBA00007381"/>
    </source>
</evidence>
<dbReference type="InterPro" id="IPR043129">
    <property type="entry name" value="ATPase_NBD"/>
</dbReference>
<keyword evidence="4" id="KW-0346">Stress response</keyword>
<feature type="region of interest" description="Disordered" evidence="6">
    <location>
        <begin position="460"/>
        <end position="498"/>
    </location>
</feature>
<feature type="compositionally biased region" description="Pro residues" evidence="6">
    <location>
        <begin position="408"/>
        <end position="418"/>
    </location>
</feature>
<dbReference type="Pfam" id="PF00012">
    <property type="entry name" value="HSP70"/>
    <property type="match status" value="1"/>
</dbReference>
<keyword evidence="3" id="KW-0067">ATP-binding</keyword>
<evidence type="ECO:0000256" key="3">
    <source>
        <dbReference type="ARBA" id="ARBA00022840"/>
    </source>
</evidence>
<dbReference type="PROSITE" id="PS01036">
    <property type="entry name" value="HSP70_3"/>
    <property type="match status" value="1"/>
</dbReference>
<organism evidence="7 8">
    <name type="scientific">Longimycelium tulufanense</name>
    <dbReference type="NCBI Taxonomy" id="907463"/>
    <lineage>
        <taxon>Bacteria</taxon>
        <taxon>Bacillati</taxon>
        <taxon>Actinomycetota</taxon>
        <taxon>Actinomycetes</taxon>
        <taxon>Pseudonocardiales</taxon>
        <taxon>Pseudonocardiaceae</taxon>
        <taxon>Longimycelium</taxon>
    </lineage>
</organism>
<dbReference type="PANTHER" id="PTHR42749:SF1">
    <property type="entry name" value="CELL SHAPE-DETERMINING PROTEIN MREB"/>
    <property type="match status" value="1"/>
</dbReference>
<dbReference type="InterPro" id="IPR018181">
    <property type="entry name" value="Heat_shock_70_CS"/>
</dbReference>
<evidence type="ECO:0000313" key="8">
    <source>
        <dbReference type="Proteomes" id="UP000637578"/>
    </source>
</evidence>
<comment type="caution">
    <text evidence="7">The sequence shown here is derived from an EMBL/GenBank/DDBJ whole genome shotgun (WGS) entry which is preliminary data.</text>
</comment>
<dbReference type="GO" id="GO:0140662">
    <property type="term" value="F:ATP-dependent protein folding chaperone"/>
    <property type="evidence" value="ECO:0007669"/>
    <property type="project" value="InterPro"/>
</dbReference>
<dbReference type="InterPro" id="IPR013126">
    <property type="entry name" value="Hsp_70_fam"/>
</dbReference>
<sequence>MPYVLGLDVGTSTVAAATCRLAGPARPEVVGLGASGPTIPAVVHLDGTGAAVVGAAALECARTEPGHAAHGPITRIGDDVPLILGDAAYPAQALVTAQVTAVLHHVQAREGTAPRHVAVTHPATWGPYRTGLLHQQLRRAGLTDLTLLPEPLAAAENHAARQRVDPGTELAVLDLGGGHPKCALVRRTAAGPFEMLTCWQDPDPRAGTHLDDLLVAKVRTALGFRRDEPDPGDPDARCAMADLRQECVSAKEALSTATETTIPVYWDGAYTPVPVTRQELHELAEPAVGTTAEALARLLRFARHRGRTGVLLVGGTTRLPLVAEMLAARLGTPPLADPAPQTAVAAGAALVARHRLVGAPRLPVTVVGSDEEPTVLMARLGEQLSRLAARSGQQLPALRPVGADDTPLAPPPPRPPVEVTPLKLPPKRRSNPLTPGAKPVGLAAAAAGVIAAGALWAFAEEPANHHDPPRQPASSTSKPNPTGAAGGSRAPSPSATPR</sequence>
<gene>
    <name evidence="7" type="ORF">GCM10012275_37380</name>
</gene>
<reference evidence="7" key="2">
    <citation type="submission" date="2020-09" db="EMBL/GenBank/DDBJ databases">
        <authorList>
            <person name="Sun Q."/>
            <person name="Zhou Y."/>
        </authorList>
    </citation>
    <scope>NUCLEOTIDE SEQUENCE</scope>
    <source>
        <strain evidence="7">CGMCC 4.5737</strain>
    </source>
</reference>
<dbReference type="Gene3D" id="3.30.420.40">
    <property type="match status" value="2"/>
</dbReference>
<proteinExistence type="inferred from homology"/>
<evidence type="ECO:0000313" key="7">
    <source>
        <dbReference type="EMBL" id="GGM63286.1"/>
    </source>
</evidence>
<dbReference type="PANTHER" id="PTHR42749">
    <property type="entry name" value="CELL SHAPE-DETERMINING PROTEIN MREB"/>
    <property type="match status" value="1"/>
</dbReference>
<name>A0A8J3CGN6_9PSEU</name>
<keyword evidence="8" id="KW-1185">Reference proteome</keyword>
<dbReference type="CDD" id="cd10170">
    <property type="entry name" value="ASKHA_NBD_HSP70"/>
    <property type="match status" value="1"/>
</dbReference>
<dbReference type="RefSeq" id="WP_189059383.1">
    <property type="nucleotide sequence ID" value="NZ_BMMK01000017.1"/>
</dbReference>
<dbReference type="SUPFAM" id="SSF53067">
    <property type="entry name" value="Actin-like ATPase domain"/>
    <property type="match status" value="2"/>
</dbReference>
<keyword evidence="5" id="KW-0143">Chaperone</keyword>
<reference evidence="7" key="1">
    <citation type="journal article" date="2014" name="Int. J. Syst. Evol. Microbiol.">
        <title>Complete genome sequence of Corynebacterium casei LMG S-19264T (=DSM 44701T), isolated from a smear-ripened cheese.</title>
        <authorList>
            <consortium name="US DOE Joint Genome Institute (JGI-PGF)"/>
            <person name="Walter F."/>
            <person name="Albersmeier A."/>
            <person name="Kalinowski J."/>
            <person name="Ruckert C."/>
        </authorList>
    </citation>
    <scope>NUCLEOTIDE SEQUENCE</scope>
    <source>
        <strain evidence="7">CGMCC 4.5737</strain>
    </source>
</reference>